<evidence type="ECO:0000313" key="2">
    <source>
        <dbReference type="EMBL" id="MUG73062.1"/>
    </source>
</evidence>
<gene>
    <name evidence="2" type="ORF">GNP93_20735</name>
</gene>
<dbReference type="InterPro" id="IPR000182">
    <property type="entry name" value="GNAT_dom"/>
</dbReference>
<proteinExistence type="predicted"/>
<comment type="caution">
    <text evidence="2">The sequence shown here is derived from an EMBL/GenBank/DDBJ whole genome shotgun (WGS) entry which is preliminary data.</text>
</comment>
<name>A0A7X3CVE1_9BACL</name>
<keyword evidence="3" id="KW-1185">Reference proteome</keyword>
<dbReference type="Proteomes" id="UP000450917">
    <property type="component" value="Unassembled WGS sequence"/>
</dbReference>
<protein>
    <recommendedName>
        <fullName evidence="1">N-acetyltransferase domain-containing protein</fullName>
    </recommendedName>
</protein>
<dbReference type="Pfam" id="PF00583">
    <property type="entry name" value="Acetyltransf_1"/>
    <property type="match status" value="1"/>
</dbReference>
<dbReference type="CDD" id="cd04301">
    <property type="entry name" value="NAT_SF"/>
    <property type="match status" value="1"/>
</dbReference>
<organism evidence="2 3">
    <name type="scientific">Paenibacillus validus</name>
    <dbReference type="NCBI Taxonomy" id="44253"/>
    <lineage>
        <taxon>Bacteria</taxon>
        <taxon>Bacillati</taxon>
        <taxon>Bacillota</taxon>
        <taxon>Bacilli</taxon>
        <taxon>Bacillales</taxon>
        <taxon>Paenibacillaceae</taxon>
        <taxon>Paenibacillus</taxon>
    </lineage>
</organism>
<sequence>MEQWEIRQPKLTHVLKNTDENLFQELAKDFSAIIGSPVKVSIVKEKERWMIFYNPSGEGLFRFYISLHDPSMKEYLTSDFELDRPVIQIHELFVHPIGQGLGTQLIFKLLDRIQDTKFELIVLRAESERAARFWIKFGFEYKEDTTPYMPSMSLDLVPIQRRTTPVVKIQFKQTST</sequence>
<evidence type="ECO:0000259" key="1">
    <source>
        <dbReference type="PROSITE" id="PS51186"/>
    </source>
</evidence>
<feature type="domain" description="N-acetyltransferase" evidence="1">
    <location>
        <begin position="21"/>
        <end position="157"/>
    </location>
</feature>
<reference evidence="2 3" key="1">
    <citation type="submission" date="2019-11" db="EMBL/GenBank/DDBJ databases">
        <title>Draft genome sequences of five Paenibacillus species of dairy origin.</title>
        <authorList>
            <person name="Olajide A.M."/>
            <person name="Chen S."/>
            <person name="Lapointe G."/>
        </authorList>
    </citation>
    <scope>NUCLEOTIDE SEQUENCE [LARGE SCALE GENOMIC DNA]</scope>
    <source>
        <strain evidence="2 3">2CS3</strain>
    </source>
</reference>
<dbReference type="AlphaFoldDB" id="A0A7X3CVE1"/>
<accession>A0A7X3CVE1</accession>
<dbReference type="RefSeq" id="WP_127607329.1">
    <property type="nucleotide sequence ID" value="NZ_JARTHJ010000027.1"/>
</dbReference>
<dbReference type="Gene3D" id="3.40.630.30">
    <property type="match status" value="1"/>
</dbReference>
<dbReference type="GO" id="GO:0016747">
    <property type="term" value="F:acyltransferase activity, transferring groups other than amino-acyl groups"/>
    <property type="evidence" value="ECO:0007669"/>
    <property type="project" value="InterPro"/>
</dbReference>
<evidence type="ECO:0000313" key="3">
    <source>
        <dbReference type="Proteomes" id="UP000450917"/>
    </source>
</evidence>
<dbReference type="SUPFAM" id="SSF55729">
    <property type="entry name" value="Acyl-CoA N-acyltransferases (Nat)"/>
    <property type="match status" value="1"/>
</dbReference>
<dbReference type="PROSITE" id="PS51186">
    <property type="entry name" value="GNAT"/>
    <property type="match status" value="1"/>
</dbReference>
<dbReference type="InterPro" id="IPR016181">
    <property type="entry name" value="Acyl_CoA_acyltransferase"/>
</dbReference>
<dbReference type="EMBL" id="WNZX01000021">
    <property type="protein sequence ID" value="MUG73062.1"/>
    <property type="molecule type" value="Genomic_DNA"/>
</dbReference>